<name>A0ABV3DLM2_9ACTN</name>
<evidence type="ECO:0000313" key="2">
    <source>
        <dbReference type="Proteomes" id="UP001551482"/>
    </source>
</evidence>
<protein>
    <submittedName>
        <fullName evidence="1">Uncharacterized protein</fullName>
    </submittedName>
</protein>
<dbReference type="EMBL" id="JBEZFP010000055">
    <property type="protein sequence ID" value="MEU8136074.1"/>
    <property type="molecule type" value="Genomic_DNA"/>
</dbReference>
<comment type="caution">
    <text evidence="1">The sequence shown here is derived from an EMBL/GenBank/DDBJ whole genome shotgun (WGS) entry which is preliminary data.</text>
</comment>
<proteinExistence type="predicted"/>
<keyword evidence="2" id="KW-1185">Reference proteome</keyword>
<evidence type="ECO:0000313" key="1">
    <source>
        <dbReference type="EMBL" id="MEU8136074.1"/>
    </source>
</evidence>
<gene>
    <name evidence="1" type="ORF">AB0C36_21485</name>
</gene>
<sequence>MDTIATTICGHNDCTRRVDQAEHQLCGTTPGRPGGIGCGHWYCDRHLHTDVSTVAYTCDTCRDQALRLPKAAAGLAESHPAALAAGLAHLAEHTETR</sequence>
<accession>A0ABV3DLM2</accession>
<organism evidence="1 2">
    <name type="scientific">Streptodolium elevatio</name>
    <dbReference type="NCBI Taxonomy" id="3157996"/>
    <lineage>
        <taxon>Bacteria</taxon>
        <taxon>Bacillati</taxon>
        <taxon>Actinomycetota</taxon>
        <taxon>Actinomycetes</taxon>
        <taxon>Kitasatosporales</taxon>
        <taxon>Streptomycetaceae</taxon>
        <taxon>Streptodolium</taxon>
    </lineage>
</organism>
<dbReference type="Proteomes" id="UP001551482">
    <property type="component" value="Unassembled WGS sequence"/>
</dbReference>
<reference evidence="1 2" key="1">
    <citation type="submission" date="2024-06" db="EMBL/GenBank/DDBJ databases">
        <title>The Natural Products Discovery Center: Release of the First 8490 Sequenced Strains for Exploring Actinobacteria Biosynthetic Diversity.</title>
        <authorList>
            <person name="Kalkreuter E."/>
            <person name="Kautsar S.A."/>
            <person name="Yang D."/>
            <person name="Bader C.D."/>
            <person name="Teijaro C.N."/>
            <person name="Fluegel L."/>
            <person name="Davis C.M."/>
            <person name="Simpson J.R."/>
            <person name="Lauterbach L."/>
            <person name="Steele A.D."/>
            <person name="Gui C."/>
            <person name="Meng S."/>
            <person name="Li G."/>
            <person name="Viehrig K."/>
            <person name="Ye F."/>
            <person name="Su P."/>
            <person name="Kiefer A.F."/>
            <person name="Nichols A."/>
            <person name="Cepeda A.J."/>
            <person name="Yan W."/>
            <person name="Fan B."/>
            <person name="Jiang Y."/>
            <person name="Adhikari A."/>
            <person name="Zheng C.-J."/>
            <person name="Schuster L."/>
            <person name="Cowan T.M."/>
            <person name="Smanski M.J."/>
            <person name="Chevrette M.G."/>
            <person name="De Carvalho L.P.S."/>
            <person name="Shen B."/>
        </authorList>
    </citation>
    <scope>NUCLEOTIDE SEQUENCE [LARGE SCALE GENOMIC DNA]</scope>
    <source>
        <strain evidence="1 2">NPDC048946</strain>
    </source>
</reference>
<dbReference type="RefSeq" id="WP_358356318.1">
    <property type="nucleotide sequence ID" value="NZ_JBEZFP010000055.1"/>
</dbReference>